<dbReference type="SUPFAM" id="SSF53920">
    <property type="entry name" value="Fe-only hydrogenase"/>
    <property type="match status" value="1"/>
</dbReference>
<protein>
    <recommendedName>
        <fullName evidence="2">Iron hydrogenase large subunit C-terminal domain-containing protein</fullName>
    </recommendedName>
</protein>
<dbReference type="Gene3D" id="3.40.950.10">
    <property type="entry name" value="Fe-only Hydrogenase (Larger Subunit), Chain L, domain 3"/>
    <property type="match status" value="1"/>
</dbReference>
<dbReference type="InterPro" id="IPR004108">
    <property type="entry name" value="Fe_hydrogenase_lsu_C"/>
</dbReference>
<evidence type="ECO:0000256" key="1">
    <source>
        <dbReference type="ARBA" id="ARBA00006596"/>
    </source>
</evidence>
<feature type="domain" description="Iron hydrogenase large subunit C-terminal" evidence="2">
    <location>
        <begin position="473"/>
        <end position="529"/>
    </location>
</feature>
<gene>
    <name evidence="3" type="ORF">CDAUBV1_LOCUS17082</name>
</gene>
<name>A0AAV2U054_CALDB</name>
<sequence>MSFSTALRLEDVDDYITPAQTCIKPVKIDTQRGQTKSIRIEQDGSYTAVTENGEKYTLKKAAISLNDCLACSGCITTAESVLVSQHSSNVLLEFLGRNREAQPNERRILVLSISPQSVASLAAELLESSVSKIARCFREWKASSLKGFAWSDIEFVHHFLIYYLYSIGAHAVLDTTWARDLALEESGNEFVSRFAASDDASHNIPQKLPVFCGICPGWVCYAEKTYDAANDGESVSRNSDCPSFSIVPHLSTVKSPQQILGRLLKRCHAESIYHVTVMPCFDRKLEASREEFSQPADSSSDHSRTPDVDLVLATTELVDILNETCWDSRRSQVFLSKDELATFWGGPPRLTPENQERLESIIQSFGGFLPDPYGLTTSAKPLSGELNMYRHQGSGSGGYAFSVFCFAASRLFGIQISDPLNDVHVLVRQLHNRDMQEMLLFSSAADRDVAQVAVSSLPNTRAPYRQSKSRVQPLLAFAVANGFRNIQSIVRPLRLLYRAKQNKTTGRSVNYPFDYVEVMACPAGCLNGGGQLKEDLEKVHEFYMNLPVNPLRLNAVSQALYLTVDNSDGEHKSLRTTYRQVPKIEIVNPSALHW</sequence>
<evidence type="ECO:0000259" key="2">
    <source>
        <dbReference type="Pfam" id="PF02906"/>
    </source>
</evidence>
<comment type="similarity">
    <text evidence="1">Belongs to the NARF family.</text>
</comment>
<reference evidence="3" key="1">
    <citation type="submission" date="2024-06" db="EMBL/GenBank/DDBJ databases">
        <authorList>
            <person name="Liu X."/>
            <person name="Lenzi L."/>
            <person name="Haldenby T S."/>
            <person name="Uol C."/>
        </authorList>
    </citation>
    <scope>NUCLEOTIDE SEQUENCE</scope>
</reference>
<comment type="caution">
    <text evidence="3">The sequence shown here is derived from an EMBL/GenBank/DDBJ whole genome shotgun (WGS) entry which is preliminary data.</text>
</comment>
<evidence type="ECO:0000313" key="4">
    <source>
        <dbReference type="Proteomes" id="UP001497525"/>
    </source>
</evidence>
<evidence type="ECO:0000313" key="3">
    <source>
        <dbReference type="EMBL" id="CAL5141763.1"/>
    </source>
</evidence>
<proteinExistence type="inferred from homology"/>
<dbReference type="Proteomes" id="UP001497525">
    <property type="component" value="Unassembled WGS sequence"/>
</dbReference>
<dbReference type="EMBL" id="CAXLJL010000933">
    <property type="protein sequence ID" value="CAL5141763.1"/>
    <property type="molecule type" value="Genomic_DNA"/>
</dbReference>
<dbReference type="Pfam" id="PF02906">
    <property type="entry name" value="Fe_hyd_lg_C"/>
    <property type="match status" value="2"/>
</dbReference>
<dbReference type="PANTHER" id="PTHR11615">
    <property type="entry name" value="NITRATE, FORMATE, IRON DEHYDROGENASE"/>
    <property type="match status" value="1"/>
</dbReference>
<organism evidence="3 4">
    <name type="scientific">Calicophoron daubneyi</name>
    <name type="common">Rumen fluke</name>
    <name type="synonym">Paramphistomum daubneyi</name>
    <dbReference type="NCBI Taxonomy" id="300641"/>
    <lineage>
        <taxon>Eukaryota</taxon>
        <taxon>Metazoa</taxon>
        <taxon>Spiralia</taxon>
        <taxon>Lophotrochozoa</taxon>
        <taxon>Platyhelminthes</taxon>
        <taxon>Trematoda</taxon>
        <taxon>Digenea</taxon>
        <taxon>Plagiorchiida</taxon>
        <taxon>Pronocephalata</taxon>
        <taxon>Paramphistomoidea</taxon>
        <taxon>Paramphistomidae</taxon>
        <taxon>Calicophoron</taxon>
    </lineage>
</organism>
<dbReference type="InterPro" id="IPR050340">
    <property type="entry name" value="Cytosolic_Fe-S_CAF"/>
</dbReference>
<accession>A0AAV2U054</accession>
<feature type="domain" description="Iron hydrogenase large subunit C-terminal" evidence="2">
    <location>
        <begin position="149"/>
        <end position="325"/>
    </location>
</feature>
<dbReference type="AlphaFoldDB" id="A0AAV2U054"/>
<dbReference type="Gene3D" id="3.40.50.1780">
    <property type="match status" value="1"/>
</dbReference>
<dbReference type="InterPro" id="IPR009016">
    <property type="entry name" value="Fe_hydrogenase"/>
</dbReference>